<keyword evidence="1" id="KW-1133">Transmembrane helix</keyword>
<feature type="transmembrane region" description="Helical" evidence="1">
    <location>
        <begin position="100"/>
        <end position="120"/>
    </location>
</feature>
<keyword evidence="1" id="KW-0472">Membrane</keyword>
<protein>
    <submittedName>
        <fullName evidence="2">Uncharacterized protein</fullName>
    </submittedName>
</protein>
<evidence type="ECO:0000313" key="2">
    <source>
        <dbReference type="EMBL" id="QHT24092.1"/>
    </source>
</evidence>
<keyword evidence="1" id="KW-0812">Transmembrane</keyword>
<dbReference type="EMBL" id="MN739739">
    <property type="protein sequence ID" value="QHT24092.1"/>
    <property type="molecule type" value="Genomic_DNA"/>
</dbReference>
<feature type="transmembrane region" description="Helical" evidence="1">
    <location>
        <begin position="43"/>
        <end position="60"/>
    </location>
</feature>
<sequence length="130" mass="15070">MGYYRTIMNTITERMLLFLVGCIGTRSLLVLLCKNLPLDILPFAGYIALLPAFGFAYLYLTGWRKKGLFGQEVWWDNLRPVHSLLYFSFAISAIQKNKRAWVFLLFDVLLGLASFLIYHFSNGDFKKIIF</sequence>
<accession>A0A6C0E5V4</accession>
<feature type="transmembrane region" description="Helical" evidence="1">
    <location>
        <begin position="15"/>
        <end position="37"/>
    </location>
</feature>
<name>A0A6C0E5V4_9ZZZZ</name>
<organism evidence="2">
    <name type="scientific">viral metagenome</name>
    <dbReference type="NCBI Taxonomy" id="1070528"/>
    <lineage>
        <taxon>unclassified sequences</taxon>
        <taxon>metagenomes</taxon>
        <taxon>organismal metagenomes</taxon>
    </lineage>
</organism>
<proteinExistence type="predicted"/>
<evidence type="ECO:0000256" key="1">
    <source>
        <dbReference type="SAM" id="Phobius"/>
    </source>
</evidence>
<dbReference type="AlphaFoldDB" id="A0A6C0E5V4"/>
<reference evidence="2" key="1">
    <citation type="journal article" date="2020" name="Nature">
        <title>Giant virus diversity and host interactions through global metagenomics.</title>
        <authorList>
            <person name="Schulz F."/>
            <person name="Roux S."/>
            <person name="Paez-Espino D."/>
            <person name="Jungbluth S."/>
            <person name="Walsh D.A."/>
            <person name="Denef V.J."/>
            <person name="McMahon K.D."/>
            <person name="Konstantinidis K.T."/>
            <person name="Eloe-Fadrosh E.A."/>
            <person name="Kyrpides N.C."/>
            <person name="Woyke T."/>
        </authorList>
    </citation>
    <scope>NUCLEOTIDE SEQUENCE</scope>
    <source>
        <strain evidence="2">GVMAG-M-3300023179-132</strain>
    </source>
</reference>